<sequence length="210" mass="23741">MHIIVAGIDTEVGKTFVSAILTSLLQAEYWKPIQAGSLERSDSTIVQELSGALCHKEAYRFTHPLAAHQAAEIDNIFIHEDNISLPETQSTLIIETSGGFLSPCTPNSLQGDVFAKWPCYWVLVSKNYLGSINHTCLTIEAMQARNLNILGMVLNQYSEKEEKWLLNMTGVPFLGRLNHETTVSKETVQYYANLWKETWKFKEEKLCLTM</sequence>
<comment type="cofactor">
    <cofactor evidence="9">
        <name>Mg(2+)</name>
        <dbReference type="ChEBI" id="CHEBI:18420"/>
    </cofactor>
</comment>
<dbReference type="GeneID" id="301704138"/>
<feature type="binding site" evidence="9">
    <location>
        <begin position="11"/>
        <end position="16"/>
    </location>
    <ligand>
        <name>ATP</name>
        <dbReference type="ChEBI" id="CHEBI:30616"/>
    </ligand>
</feature>
<evidence type="ECO:0000256" key="8">
    <source>
        <dbReference type="ARBA" id="ARBA00047386"/>
    </source>
</evidence>
<reference evidence="10 11" key="1">
    <citation type="submission" date="2020-08" db="EMBL/GenBank/DDBJ databases">
        <title>Isolation and characterization of novel Chlamydia from Siamese crocodiles (Crocodylus siamensis).</title>
        <authorList>
            <person name="Sariya L."/>
        </authorList>
    </citation>
    <scope>NUCLEOTIDE SEQUENCE [LARGE SCALE GENOMIC DNA]</scope>
    <source>
        <strain evidence="10 11">No. 12</strain>
    </source>
</reference>
<dbReference type="HAMAP" id="MF_00336">
    <property type="entry name" value="BioD"/>
    <property type="match status" value="1"/>
</dbReference>
<evidence type="ECO:0000256" key="6">
    <source>
        <dbReference type="ARBA" id="ARBA00022840"/>
    </source>
</evidence>
<dbReference type="Gene3D" id="3.40.50.300">
    <property type="entry name" value="P-loop containing nucleotide triphosphate hydrolases"/>
    <property type="match status" value="1"/>
</dbReference>
<comment type="pathway">
    <text evidence="9">Cofactor biosynthesis; biotin biosynthesis; biotin from 7,8-diaminononanoate: step 1/2.</text>
</comment>
<comment type="subunit">
    <text evidence="9">Homodimer.</text>
</comment>
<dbReference type="EMBL" id="CP060791">
    <property type="protein sequence ID" value="QVE49248.1"/>
    <property type="molecule type" value="Genomic_DNA"/>
</dbReference>
<comment type="caution">
    <text evidence="9">Lacks conserved residue(s) required for the propagation of feature annotation.</text>
</comment>
<dbReference type="CDD" id="cd03109">
    <property type="entry name" value="DTBS"/>
    <property type="match status" value="1"/>
</dbReference>
<proteinExistence type="inferred from homology"/>
<dbReference type="PANTHER" id="PTHR43210:SF2">
    <property type="entry name" value="ATP-DEPENDENT DETHIOBIOTIN SYNTHETASE BIOD 2"/>
    <property type="match status" value="1"/>
</dbReference>
<dbReference type="PIRSF" id="PIRSF006755">
    <property type="entry name" value="DTB_synth"/>
    <property type="match status" value="1"/>
</dbReference>
<dbReference type="Pfam" id="PF13500">
    <property type="entry name" value="AAA_26"/>
    <property type="match status" value="1"/>
</dbReference>
<feature type="binding site" evidence="9">
    <location>
        <begin position="155"/>
        <end position="156"/>
    </location>
    <ligand>
        <name>ATP</name>
        <dbReference type="ChEBI" id="CHEBI:30616"/>
    </ligand>
</feature>
<feature type="binding site" evidence="9">
    <location>
        <position position="42"/>
    </location>
    <ligand>
        <name>ATP</name>
        <dbReference type="ChEBI" id="CHEBI:30616"/>
    </ligand>
</feature>
<comment type="catalytic activity">
    <reaction evidence="9">
        <text>(7R,8S)-7,8-diammoniononanoate + CO2 + ATP = (4R,5S)-dethiobiotin + ADP + phosphate + 3 H(+)</text>
        <dbReference type="Rhea" id="RHEA:15805"/>
        <dbReference type="ChEBI" id="CHEBI:15378"/>
        <dbReference type="ChEBI" id="CHEBI:16526"/>
        <dbReference type="ChEBI" id="CHEBI:30616"/>
        <dbReference type="ChEBI" id="CHEBI:43474"/>
        <dbReference type="ChEBI" id="CHEBI:149469"/>
        <dbReference type="ChEBI" id="CHEBI:149473"/>
        <dbReference type="ChEBI" id="CHEBI:456216"/>
        <dbReference type="EC" id="6.3.3.3"/>
    </reaction>
</comment>
<dbReference type="SUPFAM" id="SSF52540">
    <property type="entry name" value="P-loop containing nucleoside triphosphate hydrolases"/>
    <property type="match status" value="1"/>
</dbReference>
<keyword evidence="4 9" id="KW-0547">Nucleotide-binding</keyword>
<comment type="function">
    <text evidence="9">Catalyzes a mechanistically unusual reaction, the ATP-dependent insertion of CO2 between the N7 and N8 nitrogen atoms of 7,8-diaminopelargonic acid (DAPA, also called 7,8-diammoniononanoate) to form a ureido ring.</text>
</comment>
<dbReference type="RefSeq" id="WP_213241314.1">
    <property type="nucleotide sequence ID" value="NZ_CP060791.1"/>
</dbReference>
<evidence type="ECO:0000256" key="7">
    <source>
        <dbReference type="ARBA" id="ARBA00022842"/>
    </source>
</evidence>
<organism evidence="10 11">
    <name type="scientific">Chlamydia crocodili</name>
    <dbReference type="NCBI Taxonomy" id="2766982"/>
    <lineage>
        <taxon>Bacteria</taxon>
        <taxon>Pseudomonadati</taxon>
        <taxon>Chlamydiota</taxon>
        <taxon>Chlamydiia</taxon>
        <taxon>Chlamydiales</taxon>
        <taxon>Chlamydiaceae</taxon>
        <taxon>Chlamydia/Chlamydophila group</taxon>
        <taxon>Chlamydia</taxon>
    </lineage>
</organism>
<dbReference type="EC" id="6.3.3.3" evidence="9"/>
<keyword evidence="7 9" id="KW-0460">Magnesium</keyword>
<dbReference type="PANTHER" id="PTHR43210">
    <property type="entry name" value="DETHIOBIOTIN SYNTHETASE"/>
    <property type="match status" value="1"/>
</dbReference>
<keyword evidence="5 9" id="KW-0093">Biotin biosynthesis</keyword>
<name>A0ABX8CG42_9CHLA</name>
<evidence type="ECO:0000256" key="2">
    <source>
        <dbReference type="ARBA" id="ARBA00022598"/>
    </source>
</evidence>
<gene>
    <name evidence="9 10" type="primary">bioD</name>
    <name evidence="10" type="ORF">H9Q19_00860</name>
</gene>
<comment type="subcellular location">
    <subcellularLocation>
        <location evidence="9">Cytoplasm</location>
    </subcellularLocation>
</comment>
<dbReference type="InterPro" id="IPR027417">
    <property type="entry name" value="P-loop_NTPase"/>
</dbReference>
<dbReference type="Proteomes" id="UP000680625">
    <property type="component" value="Chromosome"/>
</dbReference>
<evidence type="ECO:0000256" key="1">
    <source>
        <dbReference type="ARBA" id="ARBA00022490"/>
    </source>
</evidence>
<dbReference type="InterPro" id="IPR004472">
    <property type="entry name" value="DTB_synth_BioD"/>
</dbReference>
<keyword evidence="1 9" id="KW-0963">Cytoplasm</keyword>
<feature type="binding site" evidence="9">
    <location>
        <begin position="95"/>
        <end position="98"/>
    </location>
    <ligand>
        <name>ATP</name>
        <dbReference type="ChEBI" id="CHEBI:30616"/>
    </ligand>
</feature>
<dbReference type="NCBIfam" id="TIGR00347">
    <property type="entry name" value="bioD"/>
    <property type="match status" value="1"/>
</dbReference>
<accession>A0ABX8CG42</accession>
<feature type="binding site" evidence="9">
    <location>
        <position position="15"/>
    </location>
    <ligand>
        <name>Mg(2+)</name>
        <dbReference type="ChEBI" id="CHEBI:18420"/>
    </ligand>
</feature>
<keyword evidence="2 9" id="KW-0436">Ligase</keyword>
<keyword evidence="11" id="KW-1185">Reference proteome</keyword>
<evidence type="ECO:0000256" key="3">
    <source>
        <dbReference type="ARBA" id="ARBA00022723"/>
    </source>
</evidence>
<evidence type="ECO:0000256" key="9">
    <source>
        <dbReference type="HAMAP-Rule" id="MF_00336"/>
    </source>
</evidence>
<feature type="binding site" evidence="9">
    <location>
        <position position="95"/>
    </location>
    <ligand>
        <name>Mg(2+)</name>
        <dbReference type="ChEBI" id="CHEBI:18420"/>
    </ligand>
</feature>
<protein>
    <recommendedName>
        <fullName evidence="9">ATP-dependent dethiobiotin synthetase BioD</fullName>
        <ecNumber evidence="9">6.3.3.3</ecNumber>
    </recommendedName>
    <alternativeName>
        <fullName evidence="9">DTB synthetase</fullName>
        <shortName evidence="9">DTBS</shortName>
    </alternativeName>
    <alternativeName>
        <fullName evidence="9">Dethiobiotin synthase</fullName>
    </alternativeName>
</protein>
<dbReference type="GO" id="GO:0004141">
    <property type="term" value="F:dethiobiotin synthase activity"/>
    <property type="evidence" value="ECO:0007669"/>
    <property type="project" value="UniProtKB-EC"/>
</dbReference>
<feature type="active site" evidence="9">
    <location>
        <position position="31"/>
    </location>
</feature>
<evidence type="ECO:0000313" key="10">
    <source>
        <dbReference type="EMBL" id="QVE49248.1"/>
    </source>
</evidence>
<evidence type="ECO:0000256" key="4">
    <source>
        <dbReference type="ARBA" id="ARBA00022741"/>
    </source>
</evidence>
<keyword evidence="3 9" id="KW-0479">Metal-binding</keyword>
<feature type="binding site" evidence="9">
    <location>
        <position position="42"/>
    </location>
    <ligand>
        <name>Mg(2+)</name>
        <dbReference type="ChEBI" id="CHEBI:18420"/>
    </ligand>
</feature>
<keyword evidence="6 9" id="KW-0067">ATP-binding</keyword>
<feature type="binding site" evidence="9">
    <location>
        <position position="178"/>
    </location>
    <ligand>
        <name>ATP</name>
        <dbReference type="ChEBI" id="CHEBI:30616"/>
    </ligand>
</feature>
<comment type="similarity">
    <text evidence="9">Belongs to the dethiobiotin synthetase family.</text>
</comment>
<comment type="catalytic activity">
    <reaction evidence="8">
        <text>(7R,8S)-8-amino-7-(carboxyamino)nonanoate + ATP = (4R,5S)-dethiobiotin + ADP + phosphate + H(+)</text>
        <dbReference type="Rhea" id="RHEA:63684"/>
        <dbReference type="ChEBI" id="CHEBI:15378"/>
        <dbReference type="ChEBI" id="CHEBI:30616"/>
        <dbReference type="ChEBI" id="CHEBI:43474"/>
        <dbReference type="ChEBI" id="CHEBI:149470"/>
        <dbReference type="ChEBI" id="CHEBI:149473"/>
        <dbReference type="ChEBI" id="CHEBI:456216"/>
    </reaction>
</comment>
<evidence type="ECO:0000256" key="5">
    <source>
        <dbReference type="ARBA" id="ARBA00022756"/>
    </source>
</evidence>
<evidence type="ECO:0000313" key="11">
    <source>
        <dbReference type="Proteomes" id="UP000680625"/>
    </source>
</evidence>